<feature type="compositionally biased region" description="Low complexity" evidence="1">
    <location>
        <begin position="938"/>
        <end position="961"/>
    </location>
</feature>
<feature type="compositionally biased region" description="Basic residues" evidence="1">
    <location>
        <begin position="984"/>
        <end position="998"/>
    </location>
</feature>
<feature type="region of interest" description="Disordered" evidence="1">
    <location>
        <begin position="326"/>
        <end position="350"/>
    </location>
</feature>
<protein>
    <submittedName>
        <fullName evidence="2">H(+)/Cl(-) exchange transporter 3</fullName>
    </submittedName>
</protein>
<name>A0A2P8AFU8_9PEZI</name>
<gene>
    <name evidence="2" type="ORF">B9Z65_3672</name>
</gene>
<feature type="compositionally biased region" description="Polar residues" evidence="1">
    <location>
        <begin position="237"/>
        <end position="247"/>
    </location>
</feature>
<reference evidence="2 3" key="1">
    <citation type="submission" date="2017-05" db="EMBL/GenBank/DDBJ databases">
        <title>Draft genome sequence of Elsinoe australis.</title>
        <authorList>
            <person name="Cheng Q."/>
        </authorList>
    </citation>
    <scope>NUCLEOTIDE SEQUENCE [LARGE SCALE GENOMIC DNA]</scope>
    <source>
        <strain evidence="2 3">NL1</strain>
    </source>
</reference>
<feature type="region of interest" description="Disordered" evidence="1">
    <location>
        <begin position="237"/>
        <end position="266"/>
    </location>
</feature>
<dbReference type="STRING" id="40998.A0A2P8AFU8"/>
<evidence type="ECO:0000256" key="1">
    <source>
        <dbReference type="SAM" id="MobiDB-lite"/>
    </source>
</evidence>
<accession>A0A2P8AFU8</accession>
<sequence>MATTPVSPFSQAFGHHEDYARRLVEGTPTPPTLLSRRHHIQSHLRLLTDNDEDHVLRGSRSATRSASSTLPLGKHRMPLDSHSLYPTPVLGEIDPNNQRMRAVAAISSDSPTASLKKKKAEQILKAHGSPPGIRVTAGGRIVPSEQSPLCSPRYGYSAAQKNGGMIKFAPGYPPPPKTFPNYAKTLPNGWVLQDPSGKLVQVVDGRFLVINEVNGIPQLYITAPNVTNMAWSQFQEANAKSASQGPTKTDAPRKTSNIKDPSVSSAADQIAALEKQYQKLEAERRSLDKTEVLKRNELTGTAYSQLVQKRRELVERQDKLRRSIKALKETQHASGGATDTAEPSSEMHAPQFTMPSPFLLPGHFPVDPNMAGGRMPMMLPASPGEVPVIVPQGFYPGGLPQFLPMGPFMPSIFPTGTPSVHSAGSLVPTFSDVHHPSAPAFVNSMSARSSENDKDSGHGLHPSAAGMRSALNPMSPAYEPSGSKVNTPEKKRPSPLTNELDSSVIISAPSGVILKESGSQGGKSTTHSSEASYATADFFPHNPRDHSLNKDAYPAKHQIDTMARTSMTTHQSTSEEAIAQPEMERHNANWNPTIPDQAFRKVSAGEHSTIKSSGKEAVDQSQVPTAFRPAEQSDERGLGYKAGLIRAAIGTDKSKEWLDGYCKGLLESAQPQQAVSPDVQPNKLVVRLPSVTMKAAPAPAAITVNSSPPQSDQNRSLPRKVDLSGLQHFINSPANENAILSPDPEGPSVDAIQGKTLGSWSKENSAQGPDNIISHSHRGNEAAERFPSTGPVQVDAEHKVATSDFAQTRVEPAELSSGHRTFSSQTQPAKGLSGSYFQRAYGAHRVLSSPMDWRSATSVAQVAGLASGYFAQFDGTLADLATYRDMPPLTRCVSQTGTSSKPSSKAPAGNNSYAATKFKEASMPQEDPPSPGKASDTSSPKKSVSPAKAKFAAIAGKAGIKVRTDRPQSKESNELEPMSPQERRRWRNVWKKRNTATD</sequence>
<feature type="region of interest" description="Disordered" evidence="1">
    <location>
        <begin position="445"/>
        <end position="503"/>
    </location>
</feature>
<organism evidence="2 3">
    <name type="scientific">Elsinoe australis</name>
    <dbReference type="NCBI Taxonomy" id="40998"/>
    <lineage>
        <taxon>Eukaryota</taxon>
        <taxon>Fungi</taxon>
        <taxon>Dikarya</taxon>
        <taxon>Ascomycota</taxon>
        <taxon>Pezizomycotina</taxon>
        <taxon>Dothideomycetes</taxon>
        <taxon>Dothideomycetidae</taxon>
        <taxon>Myriangiales</taxon>
        <taxon>Elsinoaceae</taxon>
        <taxon>Elsinoe</taxon>
    </lineage>
</organism>
<feature type="region of interest" description="Disordered" evidence="1">
    <location>
        <begin position="57"/>
        <end position="80"/>
    </location>
</feature>
<feature type="compositionally biased region" description="Polar residues" evidence="1">
    <location>
        <begin position="254"/>
        <end position="266"/>
    </location>
</feature>
<dbReference type="EMBL" id="NHZQ01000010">
    <property type="protein sequence ID" value="PSK59348.1"/>
    <property type="molecule type" value="Genomic_DNA"/>
</dbReference>
<dbReference type="OrthoDB" id="30417at2759"/>
<comment type="caution">
    <text evidence="2">The sequence shown here is derived from an EMBL/GenBank/DDBJ whole genome shotgun (WGS) entry which is preliminary data.</text>
</comment>
<evidence type="ECO:0000313" key="3">
    <source>
        <dbReference type="Proteomes" id="UP000243723"/>
    </source>
</evidence>
<keyword evidence="3" id="KW-1185">Reference proteome</keyword>
<dbReference type="Proteomes" id="UP000243723">
    <property type="component" value="Unassembled WGS sequence"/>
</dbReference>
<dbReference type="AlphaFoldDB" id="A0A2P8AFU8"/>
<feature type="compositionally biased region" description="Low complexity" evidence="1">
    <location>
        <begin position="59"/>
        <end position="69"/>
    </location>
</feature>
<feature type="compositionally biased region" description="Basic and acidic residues" evidence="1">
    <location>
        <begin position="962"/>
        <end position="973"/>
    </location>
</feature>
<evidence type="ECO:0000313" key="2">
    <source>
        <dbReference type="EMBL" id="PSK59348.1"/>
    </source>
</evidence>
<feature type="region of interest" description="Disordered" evidence="1">
    <location>
        <begin position="920"/>
        <end position="998"/>
    </location>
</feature>
<proteinExistence type="predicted"/>